<feature type="signal peptide" evidence="1">
    <location>
        <begin position="1"/>
        <end position="25"/>
    </location>
</feature>
<feature type="chain" id="PRO_5008565243" evidence="1">
    <location>
        <begin position="26"/>
        <end position="185"/>
    </location>
</feature>
<gene>
    <name evidence="2" type="ORF">WJ35_26980</name>
</gene>
<dbReference type="Proteomes" id="UP000243680">
    <property type="component" value="Chromosome 2"/>
</dbReference>
<proteinExistence type="predicted"/>
<protein>
    <submittedName>
        <fullName evidence="2">Uncharacterized protein</fullName>
    </submittedName>
</protein>
<accession>A0A1B4LN54</accession>
<name>A0A1B4LN54_9BURK</name>
<keyword evidence="1" id="KW-0732">Signal</keyword>
<sequence length="185" mass="20535">MKMMKKTLLAALFVVQATGLPHAMAAGVDDGFGAYKDADWQTKFVACEKAIYERNWFTYDRDLLLKGGLNTQQAEAVYEAMREASMRMIFFTALARGTDNEAYSGKLQQVDAANFGMYERDAAAAVREYKRLGEYCLTYVYPALIARGSALAELDKSVRSTPIPEELARAAKAEFIKQATKAVAK</sequence>
<evidence type="ECO:0000313" key="2">
    <source>
        <dbReference type="EMBL" id="AOJ78606.1"/>
    </source>
</evidence>
<dbReference type="AlphaFoldDB" id="A0A1B4LN54"/>
<organism evidence="2 3">
    <name type="scientific">Burkholderia ubonensis</name>
    <dbReference type="NCBI Taxonomy" id="101571"/>
    <lineage>
        <taxon>Bacteria</taxon>
        <taxon>Pseudomonadati</taxon>
        <taxon>Pseudomonadota</taxon>
        <taxon>Betaproteobacteria</taxon>
        <taxon>Burkholderiales</taxon>
        <taxon>Burkholderiaceae</taxon>
        <taxon>Burkholderia</taxon>
        <taxon>Burkholderia cepacia complex</taxon>
    </lineage>
</organism>
<evidence type="ECO:0000256" key="1">
    <source>
        <dbReference type="SAM" id="SignalP"/>
    </source>
</evidence>
<dbReference type="EMBL" id="CP013422">
    <property type="protein sequence ID" value="AOJ78606.1"/>
    <property type="molecule type" value="Genomic_DNA"/>
</dbReference>
<dbReference type="RefSeq" id="WP_059474693.1">
    <property type="nucleotide sequence ID" value="NZ_CP013422.1"/>
</dbReference>
<evidence type="ECO:0000313" key="3">
    <source>
        <dbReference type="Proteomes" id="UP000243680"/>
    </source>
</evidence>
<reference evidence="2 3" key="1">
    <citation type="submission" date="2015-12" db="EMBL/GenBank/DDBJ databases">
        <title>Diversity of Burkholderia near neighbor genomes.</title>
        <authorList>
            <person name="Sahl J."/>
            <person name="Wagner D."/>
            <person name="Keim P."/>
        </authorList>
    </citation>
    <scope>NUCLEOTIDE SEQUENCE [LARGE SCALE GENOMIC DNA]</scope>
    <source>
        <strain evidence="2 3">MSMB0783</strain>
    </source>
</reference>